<feature type="transmembrane region" description="Helical" evidence="8">
    <location>
        <begin position="420"/>
        <end position="442"/>
    </location>
</feature>
<dbReference type="InterPro" id="IPR036259">
    <property type="entry name" value="MFS_trans_sf"/>
</dbReference>
<evidence type="ECO:0000256" key="5">
    <source>
        <dbReference type="ARBA" id="ARBA00023136"/>
    </source>
</evidence>
<dbReference type="InterPro" id="IPR005828">
    <property type="entry name" value="MFS_sugar_transport-like"/>
</dbReference>
<evidence type="ECO:0000256" key="8">
    <source>
        <dbReference type="SAM" id="Phobius"/>
    </source>
</evidence>
<dbReference type="STRING" id="10195.A0A3M7RV09"/>
<evidence type="ECO:0000256" key="1">
    <source>
        <dbReference type="ARBA" id="ARBA00004141"/>
    </source>
</evidence>
<dbReference type="PROSITE" id="PS00217">
    <property type="entry name" value="SUGAR_TRANSPORT_2"/>
    <property type="match status" value="1"/>
</dbReference>
<evidence type="ECO:0000256" key="6">
    <source>
        <dbReference type="RuleBase" id="RU003346"/>
    </source>
</evidence>
<feature type="transmembrane region" description="Helical" evidence="8">
    <location>
        <begin position="390"/>
        <end position="413"/>
    </location>
</feature>
<feature type="transmembrane region" description="Helical" evidence="8">
    <location>
        <begin position="516"/>
        <end position="534"/>
    </location>
</feature>
<proteinExistence type="inferred from homology"/>
<feature type="chain" id="PRO_5018308462" evidence="9">
    <location>
        <begin position="19"/>
        <end position="554"/>
    </location>
</feature>
<feature type="transmembrane region" description="Helical" evidence="8">
    <location>
        <begin position="448"/>
        <end position="476"/>
    </location>
</feature>
<evidence type="ECO:0000313" key="12">
    <source>
        <dbReference type="Proteomes" id="UP000276133"/>
    </source>
</evidence>
<dbReference type="OrthoDB" id="4540492at2759"/>
<keyword evidence="12" id="KW-1185">Reference proteome</keyword>
<dbReference type="Gene3D" id="1.20.1250.20">
    <property type="entry name" value="MFS general substrate transporter like domains"/>
    <property type="match status" value="1"/>
</dbReference>
<dbReference type="InterPro" id="IPR003663">
    <property type="entry name" value="Sugar/inositol_transpt"/>
</dbReference>
<feature type="coiled-coil region" evidence="7">
    <location>
        <begin position="109"/>
        <end position="136"/>
    </location>
</feature>
<evidence type="ECO:0000256" key="7">
    <source>
        <dbReference type="SAM" id="Coils"/>
    </source>
</evidence>
<comment type="caution">
    <text evidence="11">The sequence shown here is derived from an EMBL/GenBank/DDBJ whole genome shotgun (WGS) entry which is preliminary data.</text>
</comment>
<dbReference type="PRINTS" id="PR00171">
    <property type="entry name" value="SUGRTRNSPORT"/>
</dbReference>
<accession>A0A3M7RV09</accession>
<dbReference type="Proteomes" id="UP000276133">
    <property type="component" value="Unassembled WGS sequence"/>
</dbReference>
<feature type="transmembrane region" description="Helical" evidence="8">
    <location>
        <begin position="488"/>
        <end position="510"/>
    </location>
</feature>
<organism evidence="11 12">
    <name type="scientific">Brachionus plicatilis</name>
    <name type="common">Marine rotifer</name>
    <name type="synonym">Brachionus muelleri</name>
    <dbReference type="NCBI Taxonomy" id="10195"/>
    <lineage>
        <taxon>Eukaryota</taxon>
        <taxon>Metazoa</taxon>
        <taxon>Spiralia</taxon>
        <taxon>Gnathifera</taxon>
        <taxon>Rotifera</taxon>
        <taxon>Eurotatoria</taxon>
        <taxon>Monogononta</taxon>
        <taxon>Pseudotrocha</taxon>
        <taxon>Ploima</taxon>
        <taxon>Brachionidae</taxon>
        <taxon>Brachionus</taxon>
    </lineage>
</organism>
<keyword evidence="3 8" id="KW-0812">Transmembrane</keyword>
<feature type="transmembrane region" description="Helical" evidence="8">
    <location>
        <begin position="210"/>
        <end position="231"/>
    </location>
</feature>
<reference evidence="11 12" key="1">
    <citation type="journal article" date="2018" name="Sci. Rep.">
        <title>Genomic signatures of local adaptation to the degree of environmental predictability in rotifers.</title>
        <authorList>
            <person name="Franch-Gras L."/>
            <person name="Hahn C."/>
            <person name="Garcia-Roger E.M."/>
            <person name="Carmona M.J."/>
            <person name="Serra M."/>
            <person name="Gomez A."/>
        </authorList>
    </citation>
    <scope>NUCLEOTIDE SEQUENCE [LARGE SCALE GENOMIC DNA]</scope>
    <source>
        <strain evidence="11">HYR1</strain>
    </source>
</reference>
<comment type="subcellular location">
    <subcellularLocation>
        <location evidence="1">Membrane</location>
        <topology evidence="1">Multi-pass membrane protein</topology>
    </subcellularLocation>
</comment>
<dbReference type="InterPro" id="IPR005829">
    <property type="entry name" value="Sugar_transporter_CS"/>
</dbReference>
<dbReference type="EMBL" id="REGN01002545">
    <property type="protein sequence ID" value="RNA27414.1"/>
    <property type="molecule type" value="Genomic_DNA"/>
</dbReference>
<sequence>MALTLCCLCITLASFQFGYNISALNSPSSLIKSFIKNETYIFKPYYEQIESFKSAEQNLLSNNFHLEYEKKEFKKIQQELSENLFSSQKYKKFLNKKFKKENEISDHFNTSMEEYLEKLENLLVEEKLRLEKFKLKLIQDESEVNEMTEIVWTILNSLFVLGGMTGAFGSKFIMDKIGRKMSMVLHNLFSTTASILVASSTHLSSPVLVLISRFFFGIQGGFACSIVPTYLSEIAPNKLRGRIGVLHQLFITLGIVSAQVIGFRQILGSQGSWNYLLAVPIIPALVGSIALLLFFPESPKALLIKNKADLALEALRILRHEFDVKWELQEMDDEIKKGDCGKVVSIIGLFQDSELRLPLFTALVLQASMQLCGVNAVTTIFKESGIENDYIQYAIFTTGLVNILATFVCVPLIDKLGRRPLLLVSLAVMIINYIFLVVSLTLKKKYEIMSYISLVCILIFILSFAVSLGPIPYVYAAECFRQNSRSSAMALCSLVNWTSSLVLTLMFPFLQRLIHQYVFLVFTAIVSFSFLVIAKKVPETKGKSIDQIMKEFNS</sequence>
<keyword evidence="5 8" id="KW-0472">Membrane</keyword>
<evidence type="ECO:0000256" key="4">
    <source>
        <dbReference type="ARBA" id="ARBA00022989"/>
    </source>
</evidence>
<name>A0A3M7RV09_BRAPC</name>
<feature type="domain" description="Major facilitator superfamily (MFS) profile" evidence="10">
    <location>
        <begin position="106"/>
        <end position="541"/>
    </location>
</feature>
<keyword evidence="7" id="KW-0175">Coiled coil</keyword>
<feature type="signal peptide" evidence="9">
    <location>
        <begin position="1"/>
        <end position="18"/>
    </location>
</feature>
<evidence type="ECO:0000313" key="11">
    <source>
        <dbReference type="EMBL" id="RNA27414.1"/>
    </source>
</evidence>
<feature type="transmembrane region" description="Helical" evidence="8">
    <location>
        <begin position="150"/>
        <end position="173"/>
    </location>
</feature>
<feature type="transmembrane region" description="Helical" evidence="8">
    <location>
        <begin position="357"/>
        <end position="378"/>
    </location>
</feature>
<dbReference type="AlphaFoldDB" id="A0A3M7RV09"/>
<keyword evidence="2 6" id="KW-0813">Transport</keyword>
<feature type="transmembrane region" description="Helical" evidence="8">
    <location>
        <begin position="185"/>
        <end position="204"/>
    </location>
</feature>
<feature type="transmembrane region" description="Helical" evidence="8">
    <location>
        <begin position="275"/>
        <end position="295"/>
    </location>
</feature>
<evidence type="ECO:0000256" key="2">
    <source>
        <dbReference type="ARBA" id="ARBA00022448"/>
    </source>
</evidence>
<keyword evidence="9" id="KW-0732">Signal</keyword>
<dbReference type="GO" id="GO:0016020">
    <property type="term" value="C:membrane"/>
    <property type="evidence" value="ECO:0007669"/>
    <property type="project" value="UniProtKB-SubCell"/>
</dbReference>
<feature type="transmembrane region" description="Helical" evidence="8">
    <location>
        <begin position="243"/>
        <end position="263"/>
    </location>
</feature>
<evidence type="ECO:0000256" key="9">
    <source>
        <dbReference type="SAM" id="SignalP"/>
    </source>
</evidence>
<dbReference type="PROSITE" id="PS50850">
    <property type="entry name" value="MFS"/>
    <property type="match status" value="1"/>
</dbReference>
<evidence type="ECO:0000259" key="10">
    <source>
        <dbReference type="PROSITE" id="PS50850"/>
    </source>
</evidence>
<protein>
    <submittedName>
        <fullName evidence="11">Solute carrier family facilitated glucose transporter member 1-like</fullName>
    </submittedName>
</protein>
<gene>
    <name evidence="11" type="ORF">BpHYR1_007390</name>
</gene>
<dbReference type="SUPFAM" id="SSF103473">
    <property type="entry name" value="MFS general substrate transporter"/>
    <property type="match status" value="1"/>
</dbReference>
<evidence type="ECO:0000256" key="3">
    <source>
        <dbReference type="ARBA" id="ARBA00022692"/>
    </source>
</evidence>
<keyword evidence="11" id="KW-0762">Sugar transport</keyword>
<comment type="similarity">
    <text evidence="6">Belongs to the major facilitator superfamily. Sugar transporter (TC 2.A.1.1) family.</text>
</comment>
<dbReference type="PANTHER" id="PTHR23503:SF8">
    <property type="entry name" value="FACILITATED GLUCOSE TRANSPORTER PROTEIN 1"/>
    <property type="match status" value="1"/>
</dbReference>
<keyword evidence="4 8" id="KW-1133">Transmembrane helix</keyword>
<dbReference type="PANTHER" id="PTHR23503">
    <property type="entry name" value="SOLUTE CARRIER FAMILY 2"/>
    <property type="match status" value="1"/>
</dbReference>
<dbReference type="Pfam" id="PF00083">
    <property type="entry name" value="Sugar_tr"/>
    <property type="match status" value="1"/>
</dbReference>
<dbReference type="InterPro" id="IPR020846">
    <property type="entry name" value="MFS_dom"/>
</dbReference>
<dbReference type="InterPro" id="IPR045263">
    <property type="entry name" value="GLUT"/>
</dbReference>
<dbReference type="GO" id="GO:0015149">
    <property type="term" value="F:hexose transmembrane transporter activity"/>
    <property type="evidence" value="ECO:0007669"/>
    <property type="project" value="TreeGrafter"/>
</dbReference>
<dbReference type="NCBIfam" id="TIGR00879">
    <property type="entry name" value="SP"/>
    <property type="match status" value="1"/>
</dbReference>